<reference evidence="3 4" key="1">
    <citation type="submission" date="2018-04" db="EMBL/GenBank/DDBJ databases">
        <title>WGS assembly of Panicum hallii var. hallii HAL2.</title>
        <authorList>
            <person name="Lovell J."/>
            <person name="Jenkins J."/>
            <person name="Lowry D."/>
            <person name="Mamidi S."/>
            <person name="Sreedasyam A."/>
            <person name="Weng X."/>
            <person name="Barry K."/>
            <person name="Bonette J."/>
            <person name="Campitelli B."/>
            <person name="Daum C."/>
            <person name="Gordon S."/>
            <person name="Gould B."/>
            <person name="Lipzen A."/>
            <person name="MacQueen A."/>
            <person name="Palacio-Mejia J."/>
            <person name="Plott C."/>
            <person name="Shakirov E."/>
            <person name="Shu S."/>
            <person name="Yoshinaga Y."/>
            <person name="Zane M."/>
            <person name="Rokhsar D."/>
            <person name="Grimwood J."/>
            <person name="Schmutz J."/>
            <person name="Juenger T."/>
        </authorList>
    </citation>
    <scope>NUCLEOTIDE SEQUENCE [LARGE SCALE GENOMIC DNA]</scope>
    <source>
        <strain evidence="4">cv. HAL2</strain>
    </source>
</reference>
<sequence length="524" mass="55135">MEPNDAEEALSQALEYRNSLRRELNFDWSQEEEEEAVGGSDGGALGRGSGGGALAGGSGGGALGRGSGGGALGRDAPGLGRGSGGGALGRDAQGRGSGGGALGRDAQGLGRGSGGGALGRDAQGQGHGLGSGALGGDAQGQGHGMGSGALGGDAQGQGHGRGAQGLRLGRGSGRGKRPAQSSSSGAVRPVRGRGRPCTSQAYRPPRSTSVDVDHGSQPIDVTDDNLHDTTQNSIMKEVYDKADWTFDNTRVFCELCIQEIDAGNRANGIMTTRGYNNIAEKYRIAVGLHHSKVQLKNRLDLLKGLYSFWLQLLKDTGLGWNEALGTVVASEDYWNKATKGHPTWKQLKRGPPDHEDLLQEMFGGIVVDGSSACAPGEAVERNEEEGLPAGDQQGDDTDMYSTPPSTAHVPNRRSSLNRASGSSATSPLKQPKNQMVKVMQKIHATLENNCKIANKVMLGEHLEEKIKEVQSMAVRCGAREGSAEHFMATQLFKKPENRATFKAFETDEGRLLWLKRHCDNAGFV</sequence>
<feature type="compositionally biased region" description="Polar residues" evidence="1">
    <location>
        <begin position="197"/>
        <end position="210"/>
    </location>
</feature>
<feature type="compositionally biased region" description="Gly residues" evidence="1">
    <location>
        <begin position="109"/>
        <end position="118"/>
    </location>
</feature>
<feature type="domain" description="Myb/SANT-like" evidence="2">
    <location>
        <begin position="244"/>
        <end position="336"/>
    </location>
</feature>
<feature type="compositionally biased region" description="Gly residues" evidence="1">
    <location>
        <begin position="125"/>
        <end position="172"/>
    </location>
</feature>
<protein>
    <recommendedName>
        <fullName evidence="2">Myb/SANT-like domain-containing protein</fullName>
    </recommendedName>
</protein>
<feature type="region of interest" description="Disordered" evidence="1">
    <location>
        <begin position="374"/>
        <end position="432"/>
    </location>
</feature>
<evidence type="ECO:0000313" key="4">
    <source>
        <dbReference type="Proteomes" id="UP000244336"/>
    </source>
</evidence>
<dbReference type="STRING" id="1504633.A0A2T7CJP2"/>
<feature type="compositionally biased region" description="Gly residues" evidence="1">
    <location>
        <begin position="39"/>
        <end position="72"/>
    </location>
</feature>
<dbReference type="EMBL" id="CM009756">
    <property type="protein sequence ID" value="PUZ43551.1"/>
    <property type="molecule type" value="Genomic_DNA"/>
</dbReference>
<dbReference type="InterPro" id="IPR024752">
    <property type="entry name" value="Myb/SANT-like_dom"/>
</dbReference>
<evidence type="ECO:0000259" key="2">
    <source>
        <dbReference type="Pfam" id="PF12776"/>
    </source>
</evidence>
<dbReference type="OrthoDB" id="683117at2759"/>
<feature type="compositionally biased region" description="Gly residues" evidence="1">
    <location>
        <begin position="79"/>
        <end position="88"/>
    </location>
</feature>
<evidence type="ECO:0000313" key="3">
    <source>
        <dbReference type="EMBL" id="PUZ43551.1"/>
    </source>
</evidence>
<feature type="region of interest" description="Disordered" evidence="1">
    <location>
        <begin position="27"/>
        <end position="227"/>
    </location>
</feature>
<proteinExistence type="predicted"/>
<dbReference type="PANTHER" id="PTHR47069:SF11">
    <property type="entry name" value="OS04G0275550 PROTEIN"/>
    <property type="match status" value="1"/>
</dbReference>
<dbReference type="Gramene" id="PUZ43551">
    <property type="protein sequence ID" value="PUZ43551"/>
    <property type="gene ID" value="GQ55_8G018100"/>
</dbReference>
<gene>
    <name evidence="3" type="ORF">GQ55_8G018100</name>
</gene>
<feature type="compositionally biased region" description="Polar residues" evidence="1">
    <location>
        <begin position="412"/>
        <end position="432"/>
    </location>
</feature>
<organism evidence="3 4">
    <name type="scientific">Panicum hallii var. hallii</name>
    <dbReference type="NCBI Taxonomy" id="1504633"/>
    <lineage>
        <taxon>Eukaryota</taxon>
        <taxon>Viridiplantae</taxon>
        <taxon>Streptophyta</taxon>
        <taxon>Embryophyta</taxon>
        <taxon>Tracheophyta</taxon>
        <taxon>Spermatophyta</taxon>
        <taxon>Magnoliopsida</taxon>
        <taxon>Liliopsida</taxon>
        <taxon>Poales</taxon>
        <taxon>Poaceae</taxon>
        <taxon>PACMAD clade</taxon>
        <taxon>Panicoideae</taxon>
        <taxon>Panicodae</taxon>
        <taxon>Paniceae</taxon>
        <taxon>Panicinae</taxon>
        <taxon>Panicum</taxon>
        <taxon>Panicum sect. Panicum</taxon>
    </lineage>
</organism>
<dbReference type="PANTHER" id="PTHR47069">
    <property type="match status" value="1"/>
</dbReference>
<dbReference type="Pfam" id="PF12776">
    <property type="entry name" value="Myb_DNA-bind_3"/>
    <property type="match status" value="1"/>
</dbReference>
<evidence type="ECO:0000256" key="1">
    <source>
        <dbReference type="SAM" id="MobiDB-lite"/>
    </source>
</evidence>
<name>A0A2T7CJP2_9POAL</name>
<dbReference type="AlphaFoldDB" id="A0A2T7CJP2"/>
<keyword evidence="4" id="KW-1185">Reference proteome</keyword>
<dbReference type="Proteomes" id="UP000244336">
    <property type="component" value="Chromosome 8"/>
</dbReference>
<accession>A0A2T7CJP2</accession>